<reference evidence="3 4" key="1">
    <citation type="journal article" date="2012" name="J. Bacteriol.">
        <title>Genome Sequence of Fibrella aestuarina BUZ 2T, a Filamentous Marine Bacterium.</title>
        <authorList>
            <person name="Filippini M."/>
            <person name="Qi W."/>
            <person name="Blom J."/>
            <person name="Goesmann A."/>
            <person name="Smits T.H."/>
            <person name="Bagheri H.C."/>
        </authorList>
    </citation>
    <scope>NUCLEOTIDE SEQUENCE [LARGE SCALE GENOMIC DNA]</scope>
    <source>
        <strain evidence="4">BUZ 2T</strain>
    </source>
</reference>
<dbReference type="InterPro" id="IPR023485">
    <property type="entry name" value="Ptyr_pPase"/>
</dbReference>
<dbReference type="STRING" id="1166018.FAES_5190"/>
<dbReference type="RefSeq" id="WP_015334288.1">
    <property type="nucleotide sequence ID" value="NC_020054.1"/>
</dbReference>
<dbReference type="AlphaFoldDB" id="I0KGD6"/>
<evidence type="ECO:0000313" key="4">
    <source>
        <dbReference type="Proteomes" id="UP000011058"/>
    </source>
</evidence>
<dbReference type="eggNOG" id="COG0394">
    <property type="taxonomic scope" value="Bacteria"/>
</dbReference>
<dbReference type="Pfam" id="PF01451">
    <property type="entry name" value="LMWPc"/>
    <property type="match status" value="1"/>
</dbReference>
<dbReference type="PANTHER" id="PTHR43428">
    <property type="entry name" value="ARSENATE REDUCTASE"/>
    <property type="match status" value="1"/>
</dbReference>
<accession>I0KGD6</accession>
<keyword evidence="3" id="KW-0560">Oxidoreductase</keyword>
<dbReference type="EC" id="1.20.4.1" evidence="3"/>
<dbReference type="CDD" id="cd16345">
    <property type="entry name" value="LMWP_ArsC"/>
    <property type="match status" value="1"/>
</dbReference>
<dbReference type="PATRIC" id="fig|1166018.3.peg.2167"/>
<proteinExistence type="predicted"/>
<keyword evidence="1" id="KW-0059">Arsenical resistance</keyword>
<dbReference type="KEGG" id="fae:FAES_5190"/>
<dbReference type="PANTHER" id="PTHR43428:SF1">
    <property type="entry name" value="ARSENATE REDUCTASE"/>
    <property type="match status" value="1"/>
</dbReference>
<feature type="domain" description="Phosphotyrosine protein phosphatase I" evidence="2">
    <location>
        <begin position="2"/>
        <end position="136"/>
    </location>
</feature>
<gene>
    <name evidence="3" type="primary">arsC</name>
    <name evidence="3" type="ORF">FAES_5190</name>
</gene>
<protein>
    <submittedName>
        <fullName evidence="3">Protein-tyrosine phosphatase, low molecular weight</fullName>
        <ecNumber evidence="3">1.20.4.1</ecNumber>
    </submittedName>
</protein>
<name>I0KGD6_9BACT</name>
<dbReference type="GO" id="GO:0008794">
    <property type="term" value="F:arsenate reductase (glutaredoxin) activity"/>
    <property type="evidence" value="ECO:0007669"/>
    <property type="project" value="UniProtKB-EC"/>
</dbReference>
<dbReference type="HOGENOM" id="CLU_071415_3_2_10"/>
<organism evidence="3 4">
    <name type="scientific">Fibrella aestuarina BUZ 2</name>
    <dbReference type="NCBI Taxonomy" id="1166018"/>
    <lineage>
        <taxon>Bacteria</taxon>
        <taxon>Pseudomonadati</taxon>
        <taxon>Bacteroidota</taxon>
        <taxon>Cytophagia</taxon>
        <taxon>Cytophagales</taxon>
        <taxon>Spirosomataceae</taxon>
        <taxon>Fibrella</taxon>
    </lineage>
</organism>
<evidence type="ECO:0000256" key="1">
    <source>
        <dbReference type="ARBA" id="ARBA00022849"/>
    </source>
</evidence>
<dbReference type="InterPro" id="IPR036196">
    <property type="entry name" value="Ptyr_pPase_sf"/>
</dbReference>
<dbReference type="GO" id="GO:0046685">
    <property type="term" value="P:response to arsenic-containing substance"/>
    <property type="evidence" value="ECO:0007669"/>
    <property type="project" value="UniProtKB-KW"/>
</dbReference>
<dbReference type="SMART" id="SM00226">
    <property type="entry name" value="LMWPc"/>
    <property type="match status" value="1"/>
</dbReference>
<keyword evidence="4" id="KW-1185">Reference proteome</keyword>
<dbReference type="EMBL" id="HE796683">
    <property type="protein sequence ID" value="CCH03189.1"/>
    <property type="molecule type" value="Genomic_DNA"/>
</dbReference>
<dbReference type="OrthoDB" id="9799096at2"/>
<dbReference type="SUPFAM" id="SSF52788">
    <property type="entry name" value="Phosphotyrosine protein phosphatases I"/>
    <property type="match status" value="1"/>
</dbReference>
<evidence type="ECO:0000259" key="2">
    <source>
        <dbReference type="SMART" id="SM00226"/>
    </source>
</evidence>
<dbReference type="Gene3D" id="3.40.50.2300">
    <property type="match status" value="1"/>
</dbReference>
<evidence type="ECO:0000313" key="3">
    <source>
        <dbReference type="EMBL" id="CCH03189.1"/>
    </source>
</evidence>
<sequence length="142" mass="15730">MLHILVLCTGNSTRSQMAHGYLQRFAGDRAAVYSAGVETHGLNPRAVQTMADDGIDISHHTSNHVDEYAHLPFDYVITVCDSAAERCPVWIGQTNRLHHNFEDPSKVTGPDEASVMANYARIRDQIKAFSEAFVTRVASDKD</sequence>
<dbReference type="Proteomes" id="UP000011058">
    <property type="component" value="Chromosome"/>
</dbReference>